<dbReference type="PANTHER" id="PTHR44591">
    <property type="entry name" value="STRESS RESPONSE REGULATOR PROTEIN 1"/>
    <property type="match status" value="1"/>
</dbReference>
<organism evidence="4 5">
    <name type="scientific">Flavobacterium saccharophilum</name>
    <dbReference type="NCBI Taxonomy" id="29534"/>
    <lineage>
        <taxon>Bacteria</taxon>
        <taxon>Pseudomonadati</taxon>
        <taxon>Bacteroidota</taxon>
        <taxon>Flavobacteriia</taxon>
        <taxon>Flavobacteriales</taxon>
        <taxon>Flavobacteriaceae</taxon>
        <taxon>Flavobacterium</taxon>
    </lineage>
</organism>
<dbReference type="InterPro" id="IPR011006">
    <property type="entry name" value="CheY-like_superfamily"/>
</dbReference>
<evidence type="ECO:0000256" key="1">
    <source>
        <dbReference type="ARBA" id="ARBA00022553"/>
    </source>
</evidence>
<evidence type="ECO:0000259" key="3">
    <source>
        <dbReference type="PROSITE" id="PS50110"/>
    </source>
</evidence>
<name>A0A1M7ICS1_9FLAO</name>
<dbReference type="Gene3D" id="3.40.50.2300">
    <property type="match status" value="1"/>
</dbReference>
<dbReference type="EMBL" id="FRBY01000004">
    <property type="protein sequence ID" value="SHM38542.1"/>
    <property type="molecule type" value="Genomic_DNA"/>
</dbReference>
<dbReference type="SMART" id="SM00448">
    <property type="entry name" value="REC"/>
    <property type="match status" value="1"/>
</dbReference>
<evidence type="ECO:0000313" key="4">
    <source>
        <dbReference type="EMBL" id="SHM38542.1"/>
    </source>
</evidence>
<dbReference type="STRING" id="29534.SAMN05444366_3103"/>
<feature type="domain" description="Response regulatory" evidence="3">
    <location>
        <begin position="5"/>
        <end position="122"/>
    </location>
</feature>
<proteinExistence type="predicted"/>
<sequence>MKYKNILQIDDDFDDCEFFQQALEAVSTAAYMALHNPIEALQKLADREIKPDLIFLDINMPLMSGIELLAEIKKRDAIKNIPVIIFSTAPISANLAKLLDAKDYVTKPSNFNDLKNILREIL</sequence>
<dbReference type="PROSITE" id="PS50110">
    <property type="entry name" value="RESPONSE_REGULATORY"/>
    <property type="match status" value="1"/>
</dbReference>
<dbReference type="InterPro" id="IPR001789">
    <property type="entry name" value="Sig_transdc_resp-reg_receiver"/>
</dbReference>
<dbReference type="Proteomes" id="UP000184121">
    <property type="component" value="Unassembled WGS sequence"/>
</dbReference>
<reference evidence="5" key="1">
    <citation type="submission" date="2016-11" db="EMBL/GenBank/DDBJ databases">
        <authorList>
            <person name="Varghese N."/>
            <person name="Submissions S."/>
        </authorList>
    </citation>
    <scope>NUCLEOTIDE SEQUENCE [LARGE SCALE GENOMIC DNA]</scope>
    <source>
        <strain evidence="5">DSM 1811</strain>
    </source>
</reference>
<dbReference type="InterPro" id="IPR050595">
    <property type="entry name" value="Bact_response_regulator"/>
</dbReference>
<gene>
    <name evidence="4" type="ORF">SAMN05444366_3103</name>
</gene>
<keyword evidence="1 2" id="KW-0597">Phosphoprotein</keyword>
<feature type="modified residue" description="4-aspartylphosphate" evidence="2">
    <location>
        <position position="57"/>
    </location>
</feature>
<keyword evidence="5" id="KW-1185">Reference proteome</keyword>
<evidence type="ECO:0000256" key="2">
    <source>
        <dbReference type="PROSITE-ProRule" id="PRU00169"/>
    </source>
</evidence>
<dbReference type="SUPFAM" id="SSF52172">
    <property type="entry name" value="CheY-like"/>
    <property type="match status" value="1"/>
</dbReference>
<evidence type="ECO:0000313" key="5">
    <source>
        <dbReference type="Proteomes" id="UP000184121"/>
    </source>
</evidence>
<dbReference type="RefSeq" id="WP_072973836.1">
    <property type="nucleotide sequence ID" value="NZ_FRBY01000004.1"/>
</dbReference>
<dbReference type="GO" id="GO:0000160">
    <property type="term" value="P:phosphorelay signal transduction system"/>
    <property type="evidence" value="ECO:0007669"/>
    <property type="project" value="InterPro"/>
</dbReference>
<dbReference type="AlphaFoldDB" id="A0A1M7ICS1"/>
<dbReference type="Pfam" id="PF00072">
    <property type="entry name" value="Response_reg"/>
    <property type="match status" value="1"/>
</dbReference>
<protein>
    <submittedName>
        <fullName evidence="4">Response regulator receiver domain-containing protein</fullName>
    </submittedName>
</protein>
<dbReference type="PANTHER" id="PTHR44591:SF3">
    <property type="entry name" value="RESPONSE REGULATORY DOMAIN-CONTAINING PROTEIN"/>
    <property type="match status" value="1"/>
</dbReference>
<accession>A0A1M7ICS1</accession>